<dbReference type="EMBL" id="JABFAI010000060">
    <property type="protein sequence ID" value="KAF4957974.1"/>
    <property type="molecule type" value="Genomic_DNA"/>
</dbReference>
<reference evidence="3" key="1">
    <citation type="journal article" date="2020" name="BMC Genomics">
        <title>Correction to: Identification and distribution of gene clusters required for synthesis of sphingolipid metabolism inhibitors in diverse species of the filamentous fungus Fusarium.</title>
        <authorList>
            <person name="Kim H.S."/>
            <person name="Lohmar J.M."/>
            <person name="Busman M."/>
            <person name="Brown D.W."/>
            <person name="Naumann T.A."/>
            <person name="Divon H.H."/>
            <person name="Lysoe E."/>
            <person name="Uhlig S."/>
            <person name="Proctor R.H."/>
        </authorList>
    </citation>
    <scope>NUCLEOTIDE SEQUENCE</scope>
    <source>
        <strain evidence="3">NRRL 45417</strain>
    </source>
</reference>
<dbReference type="InterPro" id="IPR008949">
    <property type="entry name" value="Isoprenoid_synthase_dom_sf"/>
</dbReference>
<dbReference type="SFLD" id="SFLDG01021">
    <property type="entry name" value="Trichodiene_Synthase_Like"/>
    <property type="match status" value="1"/>
</dbReference>
<keyword evidence="2" id="KW-0456">Lyase</keyword>
<evidence type="ECO:0000313" key="3">
    <source>
        <dbReference type="EMBL" id="KAF4957974.1"/>
    </source>
</evidence>
<proteinExistence type="inferred from homology"/>
<reference evidence="3" key="2">
    <citation type="submission" date="2020-05" db="EMBL/GenBank/DDBJ databases">
        <authorList>
            <person name="Kim H.-S."/>
            <person name="Proctor R.H."/>
            <person name="Brown D.W."/>
        </authorList>
    </citation>
    <scope>NUCLEOTIDE SEQUENCE</scope>
    <source>
        <strain evidence="3">NRRL 45417</strain>
    </source>
</reference>
<evidence type="ECO:0000313" key="4">
    <source>
        <dbReference type="Proteomes" id="UP000604273"/>
    </source>
</evidence>
<dbReference type="GO" id="GO:0016838">
    <property type="term" value="F:carbon-oxygen lyase activity, acting on phosphates"/>
    <property type="evidence" value="ECO:0007669"/>
    <property type="project" value="InterPro"/>
</dbReference>
<protein>
    <recommendedName>
        <fullName evidence="5">Trichodiene synthase</fullName>
    </recommendedName>
</protein>
<sequence>MLQKLNYHGSPRVKDESVEALLGYMHGRAVEIGVSLNTVPPSICLINIEQLAHPNHPVEVQGYVGLFTWLAVQLDDLIQRDDEMFKDASVFHQRLFNGERQPNNFLEGFAMILREAHDHFDTVIANMLQTSILNFLTSLLLERHDGFVHMKTSPAGVMFPYFYRDMSGLSVAYAVFCYPKQMYPDVGAFLEAIPDMAQFINISNDVLSFYKEELSSDDRNYIRNRARCTGQPVLDVLADVQRETVECWQRISAILKGRGKYEQSWNDSAAGYIAMHANNPRYRFNELGLGEEHPLDPFEHKITQFLDT</sequence>
<gene>
    <name evidence="3" type="ORF">FGADI_2803</name>
</gene>
<accession>A0A8H4THQ6</accession>
<name>A0A8H4THQ6_9HYPO</name>
<comment type="similarity">
    <text evidence="1">Belongs to the trichodiene synthase family.</text>
</comment>
<evidence type="ECO:0008006" key="5">
    <source>
        <dbReference type="Google" id="ProtNLM"/>
    </source>
</evidence>
<dbReference type="AlphaFoldDB" id="A0A8H4THQ6"/>
<dbReference type="SFLD" id="SFLDS00005">
    <property type="entry name" value="Isoprenoid_Synthase_Type_I"/>
    <property type="match status" value="1"/>
</dbReference>
<dbReference type="Proteomes" id="UP000604273">
    <property type="component" value="Unassembled WGS sequence"/>
</dbReference>
<evidence type="ECO:0000256" key="1">
    <source>
        <dbReference type="ARBA" id="ARBA00007946"/>
    </source>
</evidence>
<keyword evidence="4" id="KW-1185">Reference proteome</keyword>
<comment type="caution">
    <text evidence="3">The sequence shown here is derived from an EMBL/GenBank/DDBJ whole genome shotgun (WGS) entry which is preliminary data.</text>
</comment>
<evidence type="ECO:0000256" key="2">
    <source>
        <dbReference type="ARBA" id="ARBA00023239"/>
    </source>
</evidence>
<dbReference type="Gene3D" id="1.10.600.10">
    <property type="entry name" value="Farnesyl Diphosphate Synthase"/>
    <property type="match status" value="1"/>
</dbReference>
<dbReference type="OrthoDB" id="2998174at2759"/>
<dbReference type="SUPFAM" id="SSF48576">
    <property type="entry name" value="Terpenoid synthases"/>
    <property type="match status" value="1"/>
</dbReference>
<dbReference type="Pfam" id="PF06330">
    <property type="entry name" value="TRI5"/>
    <property type="match status" value="1"/>
</dbReference>
<organism evidence="3 4">
    <name type="scientific">Fusarium gaditjirri</name>
    <dbReference type="NCBI Taxonomy" id="282569"/>
    <lineage>
        <taxon>Eukaryota</taxon>
        <taxon>Fungi</taxon>
        <taxon>Dikarya</taxon>
        <taxon>Ascomycota</taxon>
        <taxon>Pezizomycotina</taxon>
        <taxon>Sordariomycetes</taxon>
        <taxon>Hypocreomycetidae</taxon>
        <taxon>Hypocreales</taxon>
        <taxon>Nectriaceae</taxon>
        <taxon>Fusarium</taxon>
        <taxon>Fusarium nisikadoi species complex</taxon>
    </lineage>
</organism>
<dbReference type="InterPro" id="IPR024652">
    <property type="entry name" value="Trichodiene_synth"/>
</dbReference>